<reference evidence="1 2" key="1">
    <citation type="submission" date="2021-04" db="EMBL/GenBank/DDBJ databases">
        <title>Draft genome sequence of Paenibacillus cisolokensis, LC2-13A.</title>
        <authorList>
            <person name="Uke A."/>
            <person name="Chhe C."/>
            <person name="Baramee S."/>
            <person name="Kosugi A."/>
        </authorList>
    </citation>
    <scope>NUCLEOTIDE SEQUENCE [LARGE SCALE GENOMIC DNA]</scope>
    <source>
        <strain evidence="1 2">LC2-13A</strain>
    </source>
</reference>
<protein>
    <recommendedName>
        <fullName evidence="3">YopX protein domain-containing protein</fullName>
    </recommendedName>
</protein>
<dbReference type="EMBL" id="BOVJ01000068">
    <property type="protein sequence ID" value="GIQ63682.1"/>
    <property type="molecule type" value="Genomic_DNA"/>
</dbReference>
<evidence type="ECO:0000313" key="2">
    <source>
        <dbReference type="Proteomes" id="UP000680304"/>
    </source>
</evidence>
<accession>A0ABQ4N698</accession>
<evidence type="ECO:0008006" key="3">
    <source>
        <dbReference type="Google" id="ProtNLM"/>
    </source>
</evidence>
<name>A0ABQ4N698_9BACL</name>
<sequence>MVARYTGAHSEVKFVVNREKRTVVALRYYCGVVDNRGIAKCAPGDVFNTHIGRAISLRRALGLTVPDEYLNAPQPTEPRVGDIVETRNGPQKVYAVRPTHRTVGVYAGHPFAWSDEGYTYIFDGYEWWCLIKDAVILDDSREGVSE</sequence>
<organism evidence="1 2">
    <name type="scientific">Paenibacillus cisolokensis</name>
    <dbReference type="NCBI Taxonomy" id="1658519"/>
    <lineage>
        <taxon>Bacteria</taxon>
        <taxon>Bacillati</taxon>
        <taxon>Bacillota</taxon>
        <taxon>Bacilli</taxon>
        <taxon>Bacillales</taxon>
        <taxon>Paenibacillaceae</taxon>
        <taxon>Paenibacillus</taxon>
    </lineage>
</organism>
<keyword evidence="2" id="KW-1185">Reference proteome</keyword>
<comment type="caution">
    <text evidence="1">The sequence shown here is derived from an EMBL/GenBank/DDBJ whole genome shotgun (WGS) entry which is preliminary data.</text>
</comment>
<evidence type="ECO:0000313" key="1">
    <source>
        <dbReference type="EMBL" id="GIQ63682.1"/>
    </source>
</evidence>
<proteinExistence type="predicted"/>
<dbReference type="RefSeq" id="WP_213528766.1">
    <property type="nucleotide sequence ID" value="NZ_BOVJ01000068.1"/>
</dbReference>
<gene>
    <name evidence="1" type="ORF">PACILC2_22500</name>
</gene>
<dbReference type="Proteomes" id="UP000680304">
    <property type="component" value="Unassembled WGS sequence"/>
</dbReference>